<name>A0ABC8RNZ5_9AQUA</name>
<dbReference type="Proteomes" id="UP001642360">
    <property type="component" value="Unassembled WGS sequence"/>
</dbReference>
<dbReference type="EMBL" id="CAUOFW020001613">
    <property type="protein sequence ID" value="CAK9146703.1"/>
    <property type="molecule type" value="Genomic_DNA"/>
</dbReference>
<evidence type="ECO:0000313" key="1">
    <source>
        <dbReference type="EMBL" id="CAK9146703.1"/>
    </source>
</evidence>
<sequence length="61" mass="6506">MMFASDPANLGVVGGPIARAEDYLVMMEVFDKVSPEELIKSVGSYSGGVLVEDKEVIDVSN</sequence>
<comment type="caution">
    <text evidence="1">The sequence shown here is derived from an EMBL/GenBank/DDBJ whole genome shotgun (WGS) entry which is preliminary data.</text>
</comment>
<reference evidence="1 2" key="1">
    <citation type="submission" date="2024-02" db="EMBL/GenBank/DDBJ databases">
        <authorList>
            <person name="Vignale AGUSTIN F."/>
            <person name="Sosa J E."/>
            <person name="Modenutti C."/>
        </authorList>
    </citation>
    <scope>NUCLEOTIDE SEQUENCE [LARGE SCALE GENOMIC DNA]</scope>
</reference>
<proteinExistence type="predicted"/>
<protein>
    <submittedName>
        <fullName evidence="1">Uncharacterized protein</fullName>
    </submittedName>
</protein>
<keyword evidence="2" id="KW-1185">Reference proteome</keyword>
<gene>
    <name evidence="1" type="ORF">ILEXP_LOCUS14571</name>
</gene>
<dbReference type="AlphaFoldDB" id="A0ABC8RNZ5"/>
<accession>A0ABC8RNZ5</accession>
<evidence type="ECO:0000313" key="2">
    <source>
        <dbReference type="Proteomes" id="UP001642360"/>
    </source>
</evidence>
<organism evidence="1 2">
    <name type="scientific">Ilex paraguariensis</name>
    <name type="common">yerba mate</name>
    <dbReference type="NCBI Taxonomy" id="185542"/>
    <lineage>
        <taxon>Eukaryota</taxon>
        <taxon>Viridiplantae</taxon>
        <taxon>Streptophyta</taxon>
        <taxon>Embryophyta</taxon>
        <taxon>Tracheophyta</taxon>
        <taxon>Spermatophyta</taxon>
        <taxon>Magnoliopsida</taxon>
        <taxon>eudicotyledons</taxon>
        <taxon>Gunneridae</taxon>
        <taxon>Pentapetalae</taxon>
        <taxon>asterids</taxon>
        <taxon>campanulids</taxon>
        <taxon>Aquifoliales</taxon>
        <taxon>Aquifoliaceae</taxon>
        <taxon>Ilex</taxon>
    </lineage>
</organism>